<organism evidence="2 3">
    <name type="scientific">Haloechinothrix aidingensis</name>
    <dbReference type="NCBI Taxonomy" id="2752311"/>
    <lineage>
        <taxon>Bacteria</taxon>
        <taxon>Bacillati</taxon>
        <taxon>Actinomycetota</taxon>
        <taxon>Actinomycetes</taxon>
        <taxon>Pseudonocardiales</taxon>
        <taxon>Pseudonocardiaceae</taxon>
        <taxon>Haloechinothrix</taxon>
    </lineage>
</organism>
<comment type="caution">
    <text evidence="2">The sequence shown here is derived from an EMBL/GenBank/DDBJ whole genome shotgun (WGS) entry which is preliminary data.</text>
</comment>
<dbReference type="Proteomes" id="UP000582974">
    <property type="component" value="Unassembled WGS sequence"/>
</dbReference>
<gene>
    <name evidence="2" type="ORF">H0B56_09115</name>
</gene>
<feature type="region of interest" description="Disordered" evidence="1">
    <location>
        <begin position="354"/>
        <end position="374"/>
    </location>
</feature>
<name>A0A838A9G9_9PSEU</name>
<dbReference type="AlphaFoldDB" id="A0A838A9G9"/>
<protein>
    <submittedName>
        <fullName evidence="2">DUF4192 domain-containing protein</fullName>
    </submittedName>
</protein>
<dbReference type="EMBL" id="JACCKD010000003">
    <property type="protein sequence ID" value="MBA0125697.1"/>
    <property type="molecule type" value="Genomic_DNA"/>
</dbReference>
<evidence type="ECO:0000256" key="1">
    <source>
        <dbReference type="SAM" id="MobiDB-lite"/>
    </source>
</evidence>
<accession>A0A838A9G9</accession>
<reference evidence="2 3" key="1">
    <citation type="submission" date="2020-07" db="EMBL/GenBank/DDBJ databases">
        <title>Genome of Haloechinothrix sp.</title>
        <authorList>
            <person name="Tang S.-K."/>
            <person name="Yang L."/>
            <person name="Zhu W.-Y."/>
        </authorList>
    </citation>
    <scope>NUCLEOTIDE SEQUENCE [LARGE SCALE GENOMIC DNA]</scope>
    <source>
        <strain evidence="2 3">YIM 98757</strain>
    </source>
</reference>
<evidence type="ECO:0000313" key="2">
    <source>
        <dbReference type="EMBL" id="MBA0125697.1"/>
    </source>
</evidence>
<proteinExistence type="predicted"/>
<sequence>MTNESESADTSAKRPVVRVRGIAELLASLPQILGFWPAESVVLLVDIHPGSRKYGPVIRADLPAAGDERALARQLAASVSRSRAVSVTTAVLGELTGGRDAERHDPPWRALVEAIGRELRERGIDHAAAVWAPRIAGGVGWRSYQDARLGGVLPEPESTVAAARAVESGLVTFRSREDLRELVEPDSSSRGRARAEAIAERIRARRATRTEPCSSEHARAVVADALGRSLGGDLTFTDDELTELALALSDRDVRDSFLAAAAPERRELACAAARLWQLLCRTLPAPERAQAAALAGYAAYASGEGALARMALEVALDTDPAHVLAALLMRALGGGIEPRTIRRIARDRSELDRLLPHVGPDLQEPLQEPPQEPR</sequence>
<dbReference type="RefSeq" id="WP_180892555.1">
    <property type="nucleotide sequence ID" value="NZ_JACCKD010000003.1"/>
</dbReference>
<dbReference type="InterPro" id="IPR025447">
    <property type="entry name" value="DUF4192"/>
</dbReference>
<keyword evidence="3" id="KW-1185">Reference proteome</keyword>
<evidence type="ECO:0000313" key="3">
    <source>
        <dbReference type="Proteomes" id="UP000582974"/>
    </source>
</evidence>
<dbReference type="Pfam" id="PF13830">
    <property type="entry name" value="DUF4192"/>
    <property type="match status" value="1"/>
</dbReference>